<feature type="region of interest" description="Disordered" evidence="2">
    <location>
        <begin position="134"/>
        <end position="161"/>
    </location>
</feature>
<dbReference type="PANTHER" id="PTHR33221:SF5">
    <property type="entry name" value="HTH-TYPE TRANSCRIPTIONAL REGULATOR ISCR"/>
    <property type="match status" value="1"/>
</dbReference>
<accession>B0THG3</accession>
<dbReference type="GO" id="GO:0003677">
    <property type="term" value="F:DNA binding"/>
    <property type="evidence" value="ECO:0007669"/>
    <property type="project" value="UniProtKB-KW"/>
</dbReference>
<dbReference type="Gene3D" id="1.10.10.10">
    <property type="entry name" value="Winged helix-like DNA-binding domain superfamily/Winged helix DNA-binding domain"/>
    <property type="match status" value="1"/>
</dbReference>
<proteinExistence type="predicted"/>
<dbReference type="EMBL" id="CP000930">
    <property type="protein sequence ID" value="ABZ83401.1"/>
    <property type="molecule type" value="Genomic_DNA"/>
</dbReference>
<organism evidence="3 4">
    <name type="scientific">Heliobacterium modesticaldum (strain ATCC 51547 / Ice1)</name>
    <dbReference type="NCBI Taxonomy" id="498761"/>
    <lineage>
        <taxon>Bacteria</taxon>
        <taxon>Bacillati</taxon>
        <taxon>Bacillota</taxon>
        <taxon>Clostridia</taxon>
        <taxon>Eubacteriales</taxon>
        <taxon>Heliobacteriaceae</taxon>
        <taxon>Heliomicrobium</taxon>
    </lineage>
</organism>
<dbReference type="Proteomes" id="UP000008550">
    <property type="component" value="Chromosome"/>
</dbReference>
<keyword evidence="1" id="KW-0238">DNA-binding</keyword>
<dbReference type="SUPFAM" id="SSF46785">
    <property type="entry name" value="Winged helix' DNA-binding domain"/>
    <property type="match status" value="1"/>
</dbReference>
<feature type="compositionally biased region" description="Basic and acidic residues" evidence="2">
    <location>
        <begin position="147"/>
        <end position="161"/>
    </location>
</feature>
<dbReference type="InterPro" id="IPR036388">
    <property type="entry name" value="WH-like_DNA-bd_sf"/>
</dbReference>
<dbReference type="PROSITE" id="PS51197">
    <property type="entry name" value="HTH_RRF2_2"/>
    <property type="match status" value="1"/>
</dbReference>
<dbReference type="AlphaFoldDB" id="B0THG3"/>
<sequence>MKISKKTDYALRALCDLAECYGKDPIPLRELAEKRGIPKRFLEHIMLYMKEKKWVASVPGKYGGYVLACPPEEITLGEVVRHFDGILAPIGCVSVTQYQCCAEEKSCKFRPLMADIRDFVAKQMDSTTLRSIIEGAPMLPGPPESYQNERKQRKPSERMGL</sequence>
<protein>
    <submittedName>
        <fullName evidence="3">Transcriptional regulator, rrf2 family, putative</fullName>
    </submittedName>
</protein>
<dbReference type="PANTHER" id="PTHR33221">
    <property type="entry name" value="WINGED HELIX-TURN-HELIX TRANSCRIPTIONAL REGULATOR, RRF2 FAMILY"/>
    <property type="match status" value="1"/>
</dbReference>
<reference evidence="3 4" key="1">
    <citation type="journal article" date="2008" name="J. Bacteriol.">
        <title>The genome of Heliobacterium modesticaldum, a phototrophic representative of the Firmicutes containing the simplest photosynthetic apparatus.</title>
        <authorList>
            <person name="Sattley W.M."/>
            <person name="Madigan M.T."/>
            <person name="Swingley W.D."/>
            <person name="Cheung P.C."/>
            <person name="Clocksin K.M."/>
            <person name="Conrad A.L."/>
            <person name="Dejesa L.C."/>
            <person name="Honchak B.M."/>
            <person name="Jung D.O."/>
            <person name="Karbach L.E."/>
            <person name="Kurdoglu A."/>
            <person name="Lahiri S."/>
            <person name="Mastrian S.D."/>
            <person name="Page L.E."/>
            <person name="Taylor H.L."/>
            <person name="Wang Z.T."/>
            <person name="Raymond J."/>
            <person name="Chen M."/>
            <person name="Blankenship R.E."/>
            <person name="Touchman J.W."/>
        </authorList>
    </citation>
    <scope>NUCLEOTIDE SEQUENCE [LARGE SCALE GENOMIC DNA]</scope>
    <source>
        <strain evidence="4">ATCC 51547 / Ice1</strain>
    </source>
</reference>
<gene>
    <name evidence="3" type="ORF">HM1_1173</name>
</gene>
<evidence type="ECO:0000313" key="4">
    <source>
        <dbReference type="Proteomes" id="UP000008550"/>
    </source>
</evidence>
<keyword evidence="4" id="KW-1185">Reference proteome</keyword>
<dbReference type="HOGENOM" id="CLU_107144_0_1_9"/>
<dbReference type="STRING" id="498761.HM1_1173"/>
<dbReference type="InterPro" id="IPR036390">
    <property type="entry name" value="WH_DNA-bd_sf"/>
</dbReference>
<dbReference type="KEGG" id="hmo:HM1_1173"/>
<evidence type="ECO:0000313" key="3">
    <source>
        <dbReference type="EMBL" id="ABZ83401.1"/>
    </source>
</evidence>
<dbReference type="RefSeq" id="WP_012281933.1">
    <property type="nucleotide sequence ID" value="NC_010337.2"/>
</dbReference>
<dbReference type="NCBIfam" id="TIGR00738">
    <property type="entry name" value="rrf2_super"/>
    <property type="match status" value="1"/>
</dbReference>
<name>B0THG3_HELMI</name>
<dbReference type="eggNOG" id="COG1959">
    <property type="taxonomic scope" value="Bacteria"/>
</dbReference>
<evidence type="ECO:0000256" key="2">
    <source>
        <dbReference type="SAM" id="MobiDB-lite"/>
    </source>
</evidence>
<dbReference type="OrthoDB" id="9808360at2"/>
<dbReference type="GO" id="GO:0003700">
    <property type="term" value="F:DNA-binding transcription factor activity"/>
    <property type="evidence" value="ECO:0007669"/>
    <property type="project" value="TreeGrafter"/>
</dbReference>
<dbReference type="InterPro" id="IPR000944">
    <property type="entry name" value="Tscrpt_reg_Rrf2"/>
</dbReference>
<dbReference type="Pfam" id="PF02082">
    <property type="entry name" value="Rrf2"/>
    <property type="match status" value="1"/>
</dbReference>
<dbReference type="GO" id="GO:0005829">
    <property type="term" value="C:cytosol"/>
    <property type="evidence" value="ECO:0007669"/>
    <property type="project" value="TreeGrafter"/>
</dbReference>
<evidence type="ECO:0000256" key="1">
    <source>
        <dbReference type="ARBA" id="ARBA00023125"/>
    </source>
</evidence>